<feature type="compositionally biased region" description="Acidic residues" evidence="1">
    <location>
        <begin position="299"/>
        <end position="309"/>
    </location>
</feature>
<comment type="caution">
    <text evidence="2">The sequence shown here is derived from an EMBL/GenBank/DDBJ whole genome shotgun (WGS) entry which is preliminary data.</text>
</comment>
<keyword evidence="3" id="KW-1185">Reference proteome</keyword>
<evidence type="ECO:0000256" key="1">
    <source>
        <dbReference type="SAM" id="MobiDB-lite"/>
    </source>
</evidence>
<reference evidence="2 3" key="1">
    <citation type="journal article" date="2018" name="New Phytol.">
        <title>Phylogenomics of Endogonaceae and evolution of mycorrhizas within Mucoromycota.</title>
        <authorList>
            <person name="Chang Y."/>
            <person name="Desiro A."/>
            <person name="Na H."/>
            <person name="Sandor L."/>
            <person name="Lipzen A."/>
            <person name="Clum A."/>
            <person name="Barry K."/>
            <person name="Grigoriev I.V."/>
            <person name="Martin F.M."/>
            <person name="Stajich J.E."/>
            <person name="Smith M.E."/>
            <person name="Bonito G."/>
            <person name="Spatafora J.W."/>
        </authorList>
    </citation>
    <scope>NUCLEOTIDE SEQUENCE [LARGE SCALE GENOMIC DNA]</scope>
    <source>
        <strain evidence="2 3">AD002</strain>
    </source>
</reference>
<organism evidence="2 3">
    <name type="scientific">Jimgerdemannia flammicorona</name>
    <dbReference type="NCBI Taxonomy" id="994334"/>
    <lineage>
        <taxon>Eukaryota</taxon>
        <taxon>Fungi</taxon>
        <taxon>Fungi incertae sedis</taxon>
        <taxon>Mucoromycota</taxon>
        <taxon>Mucoromycotina</taxon>
        <taxon>Endogonomycetes</taxon>
        <taxon>Endogonales</taxon>
        <taxon>Endogonaceae</taxon>
        <taxon>Jimgerdemannia</taxon>
    </lineage>
</organism>
<accession>A0A433P6U1</accession>
<dbReference type="Proteomes" id="UP000274822">
    <property type="component" value="Unassembled WGS sequence"/>
</dbReference>
<feature type="region of interest" description="Disordered" evidence="1">
    <location>
        <begin position="344"/>
        <end position="367"/>
    </location>
</feature>
<feature type="region of interest" description="Disordered" evidence="1">
    <location>
        <begin position="294"/>
        <end position="329"/>
    </location>
</feature>
<name>A0A433P6U1_9FUNG</name>
<protein>
    <submittedName>
        <fullName evidence="2">Uncharacterized protein</fullName>
    </submittedName>
</protein>
<dbReference type="AlphaFoldDB" id="A0A433P6U1"/>
<proteinExistence type="predicted"/>
<feature type="region of interest" description="Disordered" evidence="1">
    <location>
        <begin position="139"/>
        <end position="166"/>
    </location>
</feature>
<feature type="compositionally biased region" description="Basic and acidic residues" evidence="1">
    <location>
        <begin position="310"/>
        <end position="319"/>
    </location>
</feature>
<feature type="compositionally biased region" description="Polar residues" evidence="1">
    <location>
        <begin position="139"/>
        <end position="155"/>
    </location>
</feature>
<sequence length="367" mass="39664">MGSQDNSNLLTHNTIPLPLSFEESTTTLLSASMDVYKPKTVAGNGVVGDEKLEKTSAVDNGRKSDSGVYVDTTQVPSKQQHFLVEEEESVSSLADDIYGGLDIEQDEAGAPEDHEANGLPDSMTLQKAKLAVSTVNLNSKSLGGSISNDGTTPESPSILLSPPTQPEFSLATNSANATHPGSFLRRQPSVHVTPPTSPNIEAFDSTMPSLAHTATISSLLEQEAAVLASTKETSEDISIETSDPSHLFWVPASQHPEIAPAEFNHWLKKHGYTSSNREGASRIKRRKSILSVSYKPEDLEAEGEPEEGGEEPRGVEDKRRGARTRPGFTLDILEEDYVDRVPMPPKRLAGQLRRSVSLNVPQVRDAS</sequence>
<feature type="non-terminal residue" evidence="2">
    <location>
        <position position="367"/>
    </location>
</feature>
<gene>
    <name evidence="2" type="ORF">BC938DRAFT_478006</name>
</gene>
<dbReference type="EMBL" id="RBNJ01030495">
    <property type="protein sequence ID" value="RUS13253.1"/>
    <property type="molecule type" value="Genomic_DNA"/>
</dbReference>
<evidence type="ECO:0000313" key="3">
    <source>
        <dbReference type="Proteomes" id="UP000274822"/>
    </source>
</evidence>
<evidence type="ECO:0000313" key="2">
    <source>
        <dbReference type="EMBL" id="RUS13253.1"/>
    </source>
</evidence>